<dbReference type="InterPro" id="IPR001841">
    <property type="entry name" value="Znf_RING"/>
</dbReference>
<dbReference type="InterPro" id="IPR013083">
    <property type="entry name" value="Znf_RING/FYVE/PHD"/>
</dbReference>
<dbReference type="Pfam" id="PF13639">
    <property type="entry name" value="zf-RING_2"/>
    <property type="match status" value="1"/>
</dbReference>
<evidence type="ECO:0000256" key="1">
    <source>
        <dbReference type="PROSITE-ProRule" id="PRU00175"/>
    </source>
</evidence>
<protein>
    <recommendedName>
        <fullName evidence="6">RING-type domain-containing protein</fullName>
    </recommendedName>
</protein>
<dbReference type="SUPFAM" id="SSF57850">
    <property type="entry name" value="RING/U-box"/>
    <property type="match status" value="1"/>
</dbReference>
<keyword evidence="1" id="KW-0863">Zinc-finger</keyword>
<name>A0ABP0QXQ6_9DINO</name>
<dbReference type="InterPro" id="IPR051826">
    <property type="entry name" value="E3_ubiquitin-ligase_domain"/>
</dbReference>
<accession>A0ABP0QXQ6</accession>
<feature type="domain" description="PDZ" evidence="3">
    <location>
        <begin position="10"/>
        <end position="87"/>
    </location>
</feature>
<dbReference type="PANTHER" id="PTHR22765">
    <property type="entry name" value="RING FINGER AND PROTEASE ASSOCIATED DOMAIN-CONTAINING"/>
    <property type="match status" value="1"/>
</dbReference>
<keyword evidence="1" id="KW-0479">Metal-binding</keyword>
<organism evidence="4 5">
    <name type="scientific">Durusdinium trenchii</name>
    <dbReference type="NCBI Taxonomy" id="1381693"/>
    <lineage>
        <taxon>Eukaryota</taxon>
        <taxon>Sar</taxon>
        <taxon>Alveolata</taxon>
        <taxon>Dinophyceae</taxon>
        <taxon>Suessiales</taxon>
        <taxon>Symbiodiniaceae</taxon>
        <taxon>Durusdinium</taxon>
    </lineage>
</organism>
<evidence type="ECO:0000313" key="4">
    <source>
        <dbReference type="EMBL" id="CAK9091736.1"/>
    </source>
</evidence>
<dbReference type="PANTHER" id="PTHR22765:SF450">
    <property type="entry name" value="ERAD-ASSOCIATED E3 UBIQUITIN-PROTEIN LIGASE HRD1"/>
    <property type="match status" value="1"/>
</dbReference>
<dbReference type="PROSITE" id="PS50089">
    <property type="entry name" value="ZF_RING_2"/>
    <property type="match status" value="1"/>
</dbReference>
<evidence type="ECO:0000259" key="2">
    <source>
        <dbReference type="PROSITE" id="PS50089"/>
    </source>
</evidence>
<comment type="caution">
    <text evidence="4">The sequence shown here is derived from an EMBL/GenBank/DDBJ whole genome shotgun (WGS) entry which is preliminary data.</text>
</comment>
<evidence type="ECO:0000313" key="5">
    <source>
        <dbReference type="Proteomes" id="UP001642484"/>
    </source>
</evidence>
<keyword evidence="1" id="KW-0862">Zinc</keyword>
<proteinExistence type="predicted"/>
<gene>
    <name evidence="4" type="ORF">CCMP2556_LOCUS43973</name>
</gene>
<dbReference type="SMART" id="SM00184">
    <property type="entry name" value="RING"/>
    <property type="match status" value="1"/>
</dbReference>
<dbReference type="EMBL" id="CAXAMN010025006">
    <property type="protein sequence ID" value="CAK9091736.1"/>
    <property type="molecule type" value="Genomic_DNA"/>
</dbReference>
<sequence length="180" mass="20093">MASPKKRPHRVQLSAETKTFGILVSGHETIDELLIVDVQKSTAVKQWNVEHPHSPIENGQVILEVNGVRDRNRMLEELRASKVVDLLINTQLTPSQGAVYNAAVQLCKKYDAMDDLLEIVTITPDVGPCSICHDAMDATGAVVVQVPCGHHFHKFCVRKWFVSQSHLRCPLCNQVFGTWT</sequence>
<reference evidence="4 5" key="1">
    <citation type="submission" date="2024-02" db="EMBL/GenBank/DDBJ databases">
        <authorList>
            <person name="Chen Y."/>
            <person name="Shah S."/>
            <person name="Dougan E. K."/>
            <person name="Thang M."/>
            <person name="Chan C."/>
        </authorList>
    </citation>
    <scope>NUCLEOTIDE SEQUENCE [LARGE SCALE GENOMIC DNA]</scope>
</reference>
<dbReference type="InterPro" id="IPR001478">
    <property type="entry name" value="PDZ"/>
</dbReference>
<feature type="domain" description="RING-type" evidence="2">
    <location>
        <begin position="129"/>
        <end position="173"/>
    </location>
</feature>
<keyword evidence="5" id="KW-1185">Reference proteome</keyword>
<evidence type="ECO:0000259" key="3">
    <source>
        <dbReference type="PROSITE" id="PS50106"/>
    </source>
</evidence>
<dbReference type="PROSITE" id="PS50106">
    <property type="entry name" value="PDZ"/>
    <property type="match status" value="1"/>
</dbReference>
<dbReference type="Proteomes" id="UP001642484">
    <property type="component" value="Unassembled WGS sequence"/>
</dbReference>
<dbReference type="Gene3D" id="3.30.40.10">
    <property type="entry name" value="Zinc/RING finger domain, C3HC4 (zinc finger)"/>
    <property type="match status" value="1"/>
</dbReference>
<dbReference type="CDD" id="cd16448">
    <property type="entry name" value="RING-H2"/>
    <property type="match status" value="1"/>
</dbReference>
<evidence type="ECO:0008006" key="6">
    <source>
        <dbReference type="Google" id="ProtNLM"/>
    </source>
</evidence>